<comment type="caution">
    <text evidence="2">The sequence shown here is derived from an EMBL/GenBank/DDBJ whole genome shotgun (WGS) entry which is preliminary data.</text>
</comment>
<evidence type="ECO:0000313" key="3">
    <source>
        <dbReference type="Proteomes" id="UP001497525"/>
    </source>
</evidence>
<feature type="compositionally biased region" description="Basic and acidic residues" evidence="1">
    <location>
        <begin position="44"/>
        <end position="55"/>
    </location>
</feature>
<gene>
    <name evidence="2" type="ORF">CDAUBV1_LOCUS15131</name>
</gene>
<dbReference type="Proteomes" id="UP001497525">
    <property type="component" value="Unassembled WGS sequence"/>
</dbReference>
<organism evidence="2 3">
    <name type="scientific">Calicophoron daubneyi</name>
    <name type="common">Rumen fluke</name>
    <name type="synonym">Paramphistomum daubneyi</name>
    <dbReference type="NCBI Taxonomy" id="300641"/>
    <lineage>
        <taxon>Eukaryota</taxon>
        <taxon>Metazoa</taxon>
        <taxon>Spiralia</taxon>
        <taxon>Lophotrochozoa</taxon>
        <taxon>Platyhelminthes</taxon>
        <taxon>Trematoda</taxon>
        <taxon>Digenea</taxon>
        <taxon>Plagiorchiida</taxon>
        <taxon>Pronocephalata</taxon>
        <taxon>Paramphistomoidea</taxon>
        <taxon>Paramphistomidae</taxon>
        <taxon>Calicophoron</taxon>
    </lineage>
</organism>
<evidence type="ECO:0000256" key="1">
    <source>
        <dbReference type="SAM" id="MobiDB-lite"/>
    </source>
</evidence>
<feature type="compositionally biased region" description="Polar residues" evidence="1">
    <location>
        <begin position="32"/>
        <end position="42"/>
    </location>
</feature>
<sequence>MKSQTEGDDAQRPLPIKRFFVPRIFVYSNGKKTATRVQNHNSKPSKDGFENKTTEQKNTPKFQNVVTYRIEVQPPMLHLKDPSELVIKVIGDRGHWTGTAEFCYHSRIRQSSYALVHQKPVGKIRLMKMTLREEQKPTYYKPDKVWITRYLSAEEICGILRKQQFYHLVPSSWRNSEGQVRRVELMRKCQASLEGVQPTVLPLAEKYMFQVDEPNGLKGDGIGMQTILLFELMFSRVYLRLKPC</sequence>
<feature type="region of interest" description="Disordered" evidence="1">
    <location>
        <begin position="32"/>
        <end position="60"/>
    </location>
</feature>
<name>A0AAV2TVI0_CALDB</name>
<dbReference type="AlphaFoldDB" id="A0AAV2TVI0"/>
<proteinExistence type="predicted"/>
<protein>
    <submittedName>
        <fullName evidence="2">Uncharacterized protein</fullName>
    </submittedName>
</protein>
<evidence type="ECO:0000313" key="2">
    <source>
        <dbReference type="EMBL" id="CAL5139946.1"/>
    </source>
</evidence>
<accession>A0AAV2TVI0</accession>
<reference evidence="2" key="1">
    <citation type="submission" date="2024-06" db="EMBL/GenBank/DDBJ databases">
        <authorList>
            <person name="Liu X."/>
            <person name="Lenzi L."/>
            <person name="Haldenby T S."/>
            <person name="Uol C."/>
        </authorList>
    </citation>
    <scope>NUCLEOTIDE SEQUENCE</scope>
</reference>
<dbReference type="EMBL" id="CAXLJL010000678">
    <property type="protein sequence ID" value="CAL5139946.1"/>
    <property type="molecule type" value="Genomic_DNA"/>
</dbReference>